<dbReference type="RefSeq" id="WP_257767113.1">
    <property type="nucleotide sequence ID" value="NZ_CP102480.1"/>
</dbReference>
<reference evidence="1" key="1">
    <citation type="submission" date="2022-08" db="EMBL/GenBank/DDBJ databases">
        <title>Nisaea acidiphila sp. nov., isolated from a marine algal debris and emended description of the genus Nisaea Urios et al. 2008.</title>
        <authorList>
            <person name="Kwon K."/>
        </authorList>
    </citation>
    <scope>NUCLEOTIDE SEQUENCE</scope>
    <source>
        <strain evidence="1">MEBiC11861</strain>
    </source>
</reference>
<dbReference type="InterPro" id="IPR009922">
    <property type="entry name" value="DUF1457"/>
</dbReference>
<organism evidence="1 2">
    <name type="scientific">Nisaea acidiphila</name>
    <dbReference type="NCBI Taxonomy" id="1862145"/>
    <lineage>
        <taxon>Bacteria</taxon>
        <taxon>Pseudomonadati</taxon>
        <taxon>Pseudomonadota</taxon>
        <taxon>Alphaproteobacteria</taxon>
        <taxon>Rhodospirillales</taxon>
        <taxon>Thalassobaculaceae</taxon>
        <taxon>Nisaea</taxon>
    </lineage>
</organism>
<sequence>MREITETEFGNGTLGRAFDYWNGIRGQSAWPMRRDLDPMDIGPALLPHSMLVDVDPVARNVRHRVVGTSFSDHFGRELTGTTLTEILSGSYLDFITELFMTSFERGAPIFSESRFRWDEGRLLRTWRLMMPLSRDGKSPDMSFVVQVFDQTPPPPLPKVKLFERGAWNDISERFSVFAVDAAVL</sequence>
<dbReference type="KEGG" id="naci:NUH88_14450"/>
<name>A0A9J7AN66_9PROT</name>
<dbReference type="Proteomes" id="UP001060336">
    <property type="component" value="Chromosome"/>
</dbReference>
<dbReference type="EMBL" id="CP102480">
    <property type="protein sequence ID" value="UUX48606.1"/>
    <property type="molecule type" value="Genomic_DNA"/>
</dbReference>
<dbReference type="AlphaFoldDB" id="A0A9J7AN66"/>
<dbReference type="Pfam" id="PF07310">
    <property type="entry name" value="PAS_5"/>
    <property type="match status" value="1"/>
</dbReference>
<accession>A0A9J7AN66</accession>
<keyword evidence="2" id="KW-1185">Reference proteome</keyword>
<proteinExistence type="predicted"/>
<protein>
    <submittedName>
        <fullName evidence="1">PAS domain-containing protein</fullName>
    </submittedName>
</protein>
<evidence type="ECO:0000313" key="1">
    <source>
        <dbReference type="EMBL" id="UUX48606.1"/>
    </source>
</evidence>
<gene>
    <name evidence="1" type="ORF">NUH88_14450</name>
</gene>
<evidence type="ECO:0000313" key="2">
    <source>
        <dbReference type="Proteomes" id="UP001060336"/>
    </source>
</evidence>